<feature type="region of interest" description="Disordered" evidence="1">
    <location>
        <begin position="1"/>
        <end position="22"/>
    </location>
</feature>
<accession>A0ABP8YLT6</accession>
<protein>
    <submittedName>
        <fullName evidence="3">DUF2183 domain-containing protein</fullName>
    </submittedName>
</protein>
<dbReference type="Gene3D" id="3.40.50.1000">
    <property type="entry name" value="HAD superfamily/HAD-like"/>
    <property type="match status" value="1"/>
</dbReference>
<dbReference type="EMBL" id="BAABID010000009">
    <property type="protein sequence ID" value="GAA4729623.1"/>
    <property type="molecule type" value="Genomic_DNA"/>
</dbReference>
<evidence type="ECO:0000259" key="2">
    <source>
        <dbReference type="Pfam" id="PF09949"/>
    </source>
</evidence>
<feature type="compositionally biased region" description="Basic and acidic residues" evidence="1">
    <location>
        <begin position="1"/>
        <end position="10"/>
    </location>
</feature>
<feature type="domain" description="Phosphatidate phosphatase APP1 catalytic" evidence="2">
    <location>
        <begin position="166"/>
        <end position="316"/>
    </location>
</feature>
<dbReference type="Proteomes" id="UP001500956">
    <property type="component" value="Unassembled WGS sequence"/>
</dbReference>
<organism evidence="3 4">
    <name type="scientific">Isoptericola chiayiensis</name>
    <dbReference type="NCBI Taxonomy" id="579446"/>
    <lineage>
        <taxon>Bacteria</taxon>
        <taxon>Bacillati</taxon>
        <taxon>Actinomycetota</taxon>
        <taxon>Actinomycetes</taxon>
        <taxon>Micrococcales</taxon>
        <taxon>Promicromonosporaceae</taxon>
        <taxon>Isoptericola</taxon>
    </lineage>
</organism>
<dbReference type="InterPro" id="IPR019236">
    <property type="entry name" value="APP1_cat"/>
</dbReference>
<dbReference type="InterPro" id="IPR023214">
    <property type="entry name" value="HAD_sf"/>
</dbReference>
<sequence>MEGSRSDHAPVRATPTAHPTQRPHVAAVVEDVIYAVVGTGLRRVGWRPRLQTFTGYGRPDRVRVMARVLLAPPKAARRDRKRPTRRGFRNFLTVPAPQSSVRVTVAGHAVEVVTDRSGYVDVELDLPAGAHLPPGRQEVALRCLDPADAVTVTAPLQVLDAAPRLGVISDIDDTTLVTGVPRPLLATWNTFVRRAGSRRAVPGMAGLFRDLEAAHGDLAVFYVSNGAWNTAGALRAFLERCGYPEGPLLLTDWGPTLTGWFRSGPQHKAASIDLLMEWFGEVRWLLVGDDGQHDPQIYADAVQRWPDRVAAVAIRQVTEGPTAGDPAPGTPSGVPVVRGRDGSALSAALAEVPGVLDA</sequence>
<dbReference type="PANTHER" id="PTHR28208">
    <property type="entry name" value="PHOSPHATIDATE PHOSPHATASE APP1"/>
    <property type="match status" value="1"/>
</dbReference>
<comment type="caution">
    <text evidence="3">The sequence shown here is derived from an EMBL/GenBank/DDBJ whole genome shotgun (WGS) entry which is preliminary data.</text>
</comment>
<proteinExistence type="predicted"/>
<dbReference type="PANTHER" id="PTHR28208:SF3">
    <property type="entry name" value="PHOSPHATIDATE PHOSPHATASE APP1"/>
    <property type="match status" value="1"/>
</dbReference>
<evidence type="ECO:0000313" key="4">
    <source>
        <dbReference type="Proteomes" id="UP001500956"/>
    </source>
</evidence>
<dbReference type="Pfam" id="PF09949">
    <property type="entry name" value="APP1_cat"/>
    <property type="match status" value="1"/>
</dbReference>
<dbReference type="RefSeq" id="WP_172150393.1">
    <property type="nucleotide sequence ID" value="NZ_BAABID010000009.1"/>
</dbReference>
<evidence type="ECO:0000313" key="3">
    <source>
        <dbReference type="EMBL" id="GAA4729623.1"/>
    </source>
</evidence>
<keyword evidence="4" id="KW-1185">Reference proteome</keyword>
<reference evidence="4" key="1">
    <citation type="journal article" date="2019" name="Int. J. Syst. Evol. Microbiol.">
        <title>The Global Catalogue of Microorganisms (GCM) 10K type strain sequencing project: providing services to taxonomists for standard genome sequencing and annotation.</title>
        <authorList>
            <consortium name="The Broad Institute Genomics Platform"/>
            <consortium name="The Broad Institute Genome Sequencing Center for Infectious Disease"/>
            <person name="Wu L."/>
            <person name="Ma J."/>
        </authorList>
    </citation>
    <scope>NUCLEOTIDE SEQUENCE [LARGE SCALE GENOMIC DNA]</scope>
    <source>
        <strain evidence="4">JCM 18063</strain>
    </source>
</reference>
<dbReference type="InterPro" id="IPR052935">
    <property type="entry name" value="Mg2+_PAP"/>
</dbReference>
<gene>
    <name evidence="3" type="ORF">GCM10023216_21430</name>
</gene>
<name>A0ABP8YLT6_9MICO</name>
<evidence type="ECO:0000256" key="1">
    <source>
        <dbReference type="SAM" id="MobiDB-lite"/>
    </source>
</evidence>